<reference evidence="22" key="1">
    <citation type="submission" date="2013-03" db="EMBL/GenBank/DDBJ databases">
        <authorList>
            <person name="Jeffery W."/>
            <person name="Warren W."/>
            <person name="Wilson R.K."/>
        </authorList>
    </citation>
    <scope>NUCLEOTIDE SEQUENCE</scope>
    <source>
        <strain evidence="22">female</strain>
    </source>
</reference>
<name>A0A3B1JTC2_ASTMX</name>
<organism evidence="21 22">
    <name type="scientific">Astyanax mexicanus</name>
    <name type="common">Blind cave fish</name>
    <name type="synonym">Astyanax fasciatus mexicanus</name>
    <dbReference type="NCBI Taxonomy" id="7994"/>
    <lineage>
        <taxon>Eukaryota</taxon>
        <taxon>Metazoa</taxon>
        <taxon>Chordata</taxon>
        <taxon>Craniata</taxon>
        <taxon>Vertebrata</taxon>
        <taxon>Euteleostomi</taxon>
        <taxon>Actinopterygii</taxon>
        <taxon>Neopterygii</taxon>
        <taxon>Teleostei</taxon>
        <taxon>Ostariophysi</taxon>
        <taxon>Characiformes</taxon>
        <taxon>Characoidei</taxon>
        <taxon>Acestrorhamphidae</taxon>
        <taxon>Acestrorhamphinae</taxon>
        <taxon>Astyanax</taxon>
    </lineage>
</organism>
<dbReference type="Ensembl" id="ENSAMXT00000041037.1">
    <property type="protein sequence ID" value="ENSAMXP00000045518.1"/>
    <property type="gene ID" value="ENSAMXG00000041106.1"/>
</dbReference>
<keyword evidence="10" id="KW-0445">Lipid transport</keyword>
<sequence>MEVLYTVVLGAALILFFCFFKFPYFLQDCRFMRKMLVVRSKRMKFREKTPFYSVLDCFLDVVKKQPHKPFILYEDQVHTYLQVDQASNKVAQALQLHAGSTVALLLENGPVLVWMWLGLFKLGCPVSMLNTNIRTKSLLHCFRCCGASVLIAGAEHREAVCEVLPDLLAEDVRVYILGDAGGVEGLHSLTEKIQQSPNTPVPHTLRDNITMSSTGLFIYTSGTTGLPKATLIPQDKIWGAPFFPYLTGVKADDVLYIPLPLYHGAGLLIGLAGAIERGITVVLRRKFSVSQFWKDCRKYDVTAFQYIGEVMRYLCNTPKTDTDRQHKVRLAIGNGLRADVWQEFQRRFGSVDIQEFYAASDGILSFINYVGKVGAVGRVNFYQKKMFPHALIQYDAEREEPVRDREGRCVPVPTGETGLLVVKITKLAPFRGYAGNPEQTEKKRLRDVFEKGDVYFNSGDLMRMDNEDFIYFQDRIGDTFRWKGENVATMEVSDVMTMLEFIEDCNVYGVEVPGHEGRIGMAAVTLKEGREFEAKEAFIHVCNFLPVYARPRFIRILESMELTGTFKQVKVTLVKEGFNPEVISQPLYVLQESSHSYVPLTHSDYSMIIAGQTCF</sequence>
<evidence type="ECO:0000256" key="18">
    <source>
        <dbReference type="SAM" id="Phobius"/>
    </source>
</evidence>
<dbReference type="GO" id="GO:0005324">
    <property type="term" value="F:long-chain fatty acid transmembrane transporter activity"/>
    <property type="evidence" value="ECO:0007669"/>
    <property type="project" value="TreeGrafter"/>
</dbReference>
<dbReference type="PANTHER" id="PTHR43107:SF4">
    <property type="entry name" value="LONG-CHAIN FATTY ACID TRANSPORT PROTEIN 2"/>
    <property type="match status" value="1"/>
</dbReference>
<feature type="transmembrane region" description="Helical" evidence="18">
    <location>
        <begin position="6"/>
        <end position="26"/>
    </location>
</feature>
<evidence type="ECO:0000256" key="16">
    <source>
        <dbReference type="ARBA" id="ARBA00041297"/>
    </source>
</evidence>
<evidence type="ECO:0000256" key="9">
    <source>
        <dbReference type="ARBA" id="ARBA00022989"/>
    </source>
</evidence>
<evidence type="ECO:0000256" key="2">
    <source>
        <dbReference type="ARBA" id="ARBA00006432"/>
    </source>
</evidence>
<proteinExistence type="inferred from homology"/>
<evidence type="ECO:0000313" key="21">
    <source>
        <dbReference type="Ensembl" id="ENSAMXP00000045518.1"/>
    </source>
</evidence>
<dbReference type="InParanoid" id="A0A3B1JTC2"/>
<dbReference type="InterPro" id="IPR020845">
    <property type="entry name" value="AMP-binding_CS"/>
</dbReference>
<reference evidence="22" key="2">
    <citation type="journal article" date="2014" name="Nat. Commun.">
        <title>The cavefish genome reveals candidate genes for eye loss.</title>
        <authorList>
            <person name="McGaugh S.E."/>
            <person name="Gross J.B."/>
            <person name="Aken B."/>
            <person name="Blin M."/>
            <person name="Borowsky R."/>
            <person name="Chalopin D."/>
            <person name="Hinaux H."/>
            <person name="Jeffery W.R."/>
            <person name="Keene A."/>
            <person name="Ma L."/>
            <person name="Minx P."/>
            <person name="Murphy D."/>
            <person name="O'Quin K.E."/>
            <person name="Retaux S."/>
            <person name="Rohner N."/>
            <person name="Searle S.M."/>
            <person name="Stahl B.A."/>
            <person name="Tabin C."/>
            <person name="Volff J.N."/>
            <person name="Yoshizawa M."/>
            <person name="Warren W.C."/>
        </authorList>
    </citation>
    <scope>NUCLEOTIDE SEQUENCE [LARGE SCALE GENOMIC DNA]</scope>
    <source>
        <strain evidence="22">female</strain>
    </source>
</reference>
<keyword evidence="5" id="KW-0436">Ligase</keyword>
<keyword evidence="7" id="KW-0547">Nucleotide-binding</keyword>
<dbReference type="FunFam" id="3.30.300.30:FF:000002">
    <property type="entry name" value="Long-chain fatty acid transport protein 1"/>
    <property type="match status" value="1"/>
</dbReference>
<evidence type="ECO:0000256" key="4">
    <source>
        <dbReference type="ARBA" id="ARBA00022475"/>
    </source>
</evidence>
<feature type="domain" description="AMP-binding enzyme C-terminal" evidence="20">
    <location>
        <begin position="493"/>
        <end position="567"/>
    </location>
</feature>
<evidence type="ECO:0000256" key="1">
    <source>
        <dbReference type="ARBA" id="ARBA00004651"/>
    </source>
</evidence>
<keyword evidence="8" id="KW-0276">Fatty acid metabolism</keyword>
<keyword evidence="4" id="KW-1003">Cell membrane</keyword>
<keyword evidence="12 18" id="KW-0472">Membrane</keyword>
<evidence type="ECO:0000256" key="12">
    <source>
        <dbReference type="ARBA" id="ARBA00023136"/>
    </source>
</evidence>
<evidence type="ECO:0000313" key="22">
    <source>
        <dbReference type="Proteomes" id="UP000018467"/>
    </source>
</evidence>
<evidence type="ECO:0000256" key="8">
    <source>
        <dbReference type="ARBA" id="ARBA00022832"/>
    </source>
</evidence>
<feature type="domain" description="AMP-dependent synthetase/ligase" evidence="19">
    <location>
        <begin position="61"/>
        <end position="425"/>
    </location>
</feature>
<comment type="subcellular location">
    <subcellularLocation>
        <location evidence="1">Cell membrane</location>
        <topology evidence="1">Multi-pass membrane protein</topology>
    </subcellularLocation>
</comment>
<dbReference type="InterPro" id="IPR042099">
    <property type="entry name" value="ANL_N_sf"/>
</dbReference>
<reference evidence="21" key="3">
    <citation type="submission" date="2025-08" db="UniProtKB">
        <authorList>
            <consortium name="Ensembl"/>
        </authorList>
    </citation>
    <scope>IDENTIFICATION</scope>
</reference>
<dbReference type="GO" id="GO:0005789">
    <property type="term" value="C:endoplasmic reticulum membrane"/>
    <property type="evidence" value="ECO:0007669"/>
    <property type="project" value="TreeGrafter"/>
</dbReference>
<dbReference type="GO" id="GO:0000166">
    <property type="term" value="F:nucleotide binding"/>
    <property type="evidence" value="ECO:0007669"/>
    <property type="project" value="UniProtKB-KW"/>
</dbReference>
<keyword evidence="22" id="KW-1185">Reference proteome</keyword>
<dbReference type="InterPro" id="IPR000873">
    <property type="entry name" value="AMP-dep_synth/lig_dom"/>
</dbReference>
<evidence type="ECO:0000256" key="10">
    <source>
        <dbReference type="ARBA" id="ARBA00023055"/>
    </source>
</evidence>
<keyword evidence="6 18" id="KW-0812">Transmembrane</keyword>
<dbReference type="Pfam" id="PF00501">
    <property type="entry name" value="AMP-binding"/>
    <property type="match status" value="1"/>
</dbReference>
<dbReference type="GeneTree" id="ENSGT00940000164068"/>
<comment type="catalytic activity">
    <reaction evidence="17">
        <text>tetracosanoate + ATP + CoA = tetracosanoyl-CoA + AMP + diphosphate</text>
        <dbReference type="Rhea" id="RHEA:33639"/>
        <dbReference type="ChEBI" id="CHEBI:30616"/>
        <dbReference type="ChEBI" id="CHEBI:31014"/>
        <dbReference type="ChEBI" id="CHEBI:33019"/>
        <dbReference type="ChEBI" id="CHEBI:57287"/>
        <dbReference type="ChEBI" id="CHEBI:65052"/>
        <dbReference type="ChEBI" id="CHEBI:456215"/>
    </reaction>
    <physiologicalReaction direction="left-to-right" evidence="17">
        <dbReference type="Rhea" id="RHEA:33640"/>
    </physiologicalReaction>
</comment>
<evidence type="ECO:0000256" key="6">
    <source>
        <dbReference type="ARBA" id="ARBA00022692"/>
    </source>
</evidence>
<keyword evidence="3" id="KW-0813">Transport</keyword>
<evidence type="ECO:0000256" key="5">
    <source>
        <dbReference type="ARBA" id="ARBA00022598"/>
    </source>
</evidence>
<comment type="catalytic activity">
    <reaction evidence="15">
        <text>a very long-chain fatty acid + ATP + CoA = a very long-chain fatty acyl-CoA + AMP + diphosphate</text>
        <dbReference type="Rhea" id="RHEA:54536"/>
        <dbReference type="ChEBI" id="CHEBI:30616"/>
        <dbReference type="ChEBI" id="CHEBI:33019"/>
        <dbReference type="ChEBI" id="CHEBI:57287"/>
        <dbReference type="ChEBI" id="CHEBI:58950"/>
        <dbReference type="ChEBI" id="CHEBI:138261"/>
        <dbReference type="ChEBI" id="CHEBI:456215"/>
    </reaction>
    <physiologicalReaction direction="left-to-right" evidence="15">
        <dbReference type="Rhea" id="RHEA:54537"/>
    </physiologicalReaction>
</comment>
<reference evidence="21" key="4">
    <citation type="submission" date="2025-09" db="UniProtKB">
        <authorList>
            <consortium name="Ensembl"/>
        </authorList>
    </citation>
    <scope>IDENTIFICATION</scope>
</reference>
<dbReference type="FunFam" id="3.40.50.12780:FF:000005">
    <property type="entry name" value="Solute carrier family 27 member 6"/>
    <property type="match status" value="1"/>
</dbReference>
<dbReference type="PROSITE" id="PS00455">
    <property type="entry name" value="AMP_BINDING"/>
    <property type="match status" value="1"/>
</dbReference>
<dbReference type="AlphaFoldDB" id="A0A3B1JTC2"/>
<dbReference type="SUPFAM" id="SSF56801">
    <property type="entry name" value="Acetyl-CoA synthetase-like"/>
    <property type="match status" value="1"/>
</dbReference>
<evidence type="ECO:0000256" key="14">
    <source>
        <dbReference type="ARBA" id="ARBA00026121"/>
    </source>
</evidence>
<dbReference type="NCBIfam" id="NF006134">
    <property type="entry name" value="PRK08279.1"/>
    <property type="match status" value="1"/>
</dbReference>
<keyword evidence="11" id="KW-0443">Lipid metabolism</keyword>
<evidence type="ECO:0000259" key="20">
    <source>
        <dbReference type="Pfam" id="PF13193"/>
    </source>
</evidence>
<dbReference type="InterPro" id="IPR045851">
    <property type="entry name" value="AMP-bd_C_sf"/>
</dbReference>
<dbReference type="PANTHER" id="PTHR43107">
    <property type="entry name" value="LONG-CHAIN FATTY ACID TRANSPORT PROTEIN"/>
    <property type="match status" value="1"/>
</dbReference>
<dbReference type="EC" id="6.2.1.3" evidence="14"/>
<comment type="similarity">
    <text evidence="2">Belongs to the ATP-dependent AMP-binding enzyme family.</text>
</comment>
<dbReference type="Proteomes" id="UP000018467">
    <property type="component" value="Unassembled WGS sequence"/>
</dbReference>
<evidence type="ECO:0000256" key="17">
    <source>
        <dbReference type="ARBA" id="ARBA00048666"/>
    </source>
</evidence>
<evidence type="ECO:0000256" key="7">
    <source>
        <dbReference type="ARBA" id="ARBA00022741"/>
    </source>
</evidence>
<evidence type="ECO:0000256" key="11">
    <source>
        <dbReference type="ARBA" id="ARBA00023098"/>
    </source>
</evidence>
<dbReference type="STRING" id="7994.ENSAMXP00000045518"/>
<dbReference type="Gene3D" id="3.40.50.12780">
    <property type="entry name" value="N-terminal domain of ligase-like"/>
    <property type="match status" value="1"/>
</dbReference>
<dbReference type="Gene3D" id="3.30.300.30">
    <property type="match status" value="1"/>
</dbReference>
<protein>
    <recommendedName>
        <fullName evidence="14">long-chain-fatty-acid--CoA ligase</fullName>
        <ecNumber evidence="14">6.2.1.3</ecNumber>
    </recommendedName>
    <alternativeName>
        <fullName evidence="16">Long-chain-fatty-acid--CoA ligase</fullName>
    </alternativeName>
</protein>
<dbReference type="GO" id="GO:0044539">
    <property type="term" value="P:long-chain fatty acid import into cell"/>
    <property type="evidence" value="ECO:0007669"/>
    <property type="project" value="TreeGrafter"/>
</dbReference>
<dbReference type="InterPro" id="IPR025110">
    <property type="entry name" value="AMP-bd_C"/>
</dbReference>
<evidence type="ECO:0000256" key="13">
    <source>
        <dbReference type="ARBA" id="ARBA00024484"/>
    </source>
</evidence>
<evidence type="ECO:0000259" key="19">
    <source>
        <dbReference type="Pfam" id="PF00501"/>
    </source>
</evidence>
<comment type="catalytic activity">
    <reaction evidence="13">
        <text>a long-chain fatty acid + ATP + CoA = a long-chain fatty acyl-CoA + AMP + diphosphate</text>
        <dbReference type="Rhea" id="RHEA:15421"/>
        <dbReference type="ChEBI" id="CHEBI:30616"/>
        <dbReference type="ChEBI" id="CHEBI:33019"/>
        <dbReference type="ChEBI" id="CHEBI:57287"/>
        <dbReference type="ChEBI" id="CHEBI:57560"/>
        <dbReference type="ChEBI" id="CHEBI:83139"/>
        <dbReference type="ChEBI" id="CHEBI:456215"/>
        <dbReference type="EC" id="6.2.1.3"/>
    </reaction>
    <physiologicalReaction direction="left-to-right" evidence="13">
        <dbReference type="Rhea" id="RHEA:15422"/>
    </physiologicalReaction>
</comment>
<accession>A0A3B1JTC2</accession>
<dbReference type="GO" id="GO:0004467">
    <property type="term" value="F:long-chain fatty acid-CoA ligase activity"/>
    <property type="evidence" value="ECO:0007669"/>
    <property type="project" value="UniProtKB-EC"/>
</dbReference>
<evidence type="ECO:0000256" key="15">
    <source>
        <dbReference type="ARBA" id="ARBA00036527"/>
    </source>
</evidence>
<dbReference type="Pfam" id="PF13193">
    <property type="entry name" value="AMP-binding_C"/>
    <property type="match status" value="1"/>
</dbReference>
<keyword evidence="9 18" id="KW-1133">Transmembrane helix</keyword>
<dbReference type="GO" id="GO:0005886">
    <property type="term" value="C:plasma membrane"/>
    <property type="evidence" value="ECO:0007669"/>
    <property type="project" value="UniProtKB-SubCell"/>
</dbReference>
<dbReference type="Bgee" id="ENSAMXG00000041106">
    <property type="expression patterns" value="Expressed in head kidney and 7 other cell types or tissues"/>
</dbReference>
<evidence type="ECO:0000256" key="3">
    <source>
        <dbReference type="ARBA" id="ARBA00022448"/>
    </source>
</evidence>